<organism evidence="7 8">
    <name type="scientific">Lasallia pustulata</name>
    <dbReference type="NCBI Taxonomy" id="136370"/>
    <lineage>
        <taxon>Eukaryota</taxon>
        <taxon>Fungi</taxon>
        <taxon>Dikarya</taxon>
        <taxon>Ascomycota</taxon>
        <taxon>Pezizomycotina</taxon>
        <taxon>Lecanoromycetes</taxon>
        <taxon>OSLEUM clade</taxon>
        <taxon>Umbilicariomycetidae</taxon>
        <taxon>Umbilicariales</taxon>
        <taxon>Umbilicariaceae</taxon>
        <taxon>Lasallia</taxon>
    </lineage>
</organism>
<feature type="region of interest" description="Disordered" evidence="5">
    <location>
        <begin position="524"/>
        <end position="548"/>
    </location>
</feature>
<feature type="compositionally biased region" description="Polar residues" evidence="5">
    <location>
        <begin position="404"/>
        <end position="431"/>
    </location>
</feature>
<feature type="repeat" description="Pumilio" evidence="3">
    <location>
        <begin position="928"/>
        <end position="965"/>
    </location>
</feature>
<keyword evidence="8" id="KW-1185">Reference proteome</keyword>
<evidence type="ECO:0000256" key="1">
    <source>
        <dbReference type="ARBA" id="ARBA00022737"/>
    </source>
</evidence>
<feature type="repeat" description="Pumilio" evidence="3">
    <location>
        <begin position="747"/>
        <end position="783"/>
    </location>
</feature>
<evidence type="ECO:0000313" key="7">
    <source>
        <dbReference type="EMBL" id="SLM39888.1"/>
    </source>
</evidence>
<dbReference type="GO" id="GO:0010608">
    <property type="term" value="P:post-transcriptional regulation of gene expression"/>
    <property type="evidence" value="ECO:0007669"/>
    <property type="project" value="TreeGrafter"/>
</dbReference>
<evidence type="ECO:0000256" key="5">
    <source>
        <dbReference type="SAM" id="MobiDB-lite"/>
    </source>
</evidence>
<dbReference type="SUPFAM" id="SSF48371">
    <property type="entry name" value="ARM repeat"/>
    <property type="match status" value="1"/>
</dbReference>
<evidence type="ECO:0000256" key="4">
    <source>
        <dbReference type="SAM" id="Coils"/>
    </source>
</evidence>
<evidence type="ECO:0000256" key="2">
    <source>
        <dbReference type="ARBA" id="ARBA00024893"/>
    </source>
</evidence>
<proteinExistence type="predicted"/>
<name>A0A1W5D9P8_9LECA</name>
<feature type="region of interest" description="Disordered" evidence="5">
    <location>
        <begin position="382"/>
        <end position="433"/>
    </location>
</feature>
<feature type="repeat" description="Pumilio" evidence="3">
    <location>
        <begin position="856"/>
        <end position="894"/>
    </location>
</feature>
<dbReference type="GO" id="GO:0005737">
    <property type="term" value="C:cytoplasm"/>
    <property type="evidence" value="ECO:0007669"/>
    <property type="project" value="TreeGrafter"/>
</dbReference>
<feature type="repeat" description="Pumilio" evidence="3">
    <location>
        <begin position="711"/>
        <end position="746"/>
    </location>
</feature>
<comment type="function">
    <text evidence="2">RNA-binding nucleolar protein required for pre-rRNA processing. Involved in production of 18S rRNA and assembly of small ribosomal subunit.</text>
</comment>
<dbReference type="Pfam" id="PF00806">
    <property type="entry name" value="PUF"/>
    <property type="match status" value="8"/>
</dbReference>
<feature type="repeat" description="Pumilio" evidence="3">
    <location>
        <begin position="784"/>
        <end position="819"/>
    </location>
</feature>
<dbReference type="GO" id="GO:0003729">
    <property type="term" value="F:mRNA binding"/>
    <property type="evidence" value="ECO:0007669"/>
    <property type="project" value="TreeGrafter"/>
</dbReference>
<keyword evidence="4" id="KW-0175">Coiled coil</keyword>
<feature type="coiled-coil region" evidence="4">
    <location>
        <begin position="139"/>
        <end position="180"/>
    </location>
</feature>
<feature type="repeat" description="Pumilio" evidence="3">
    <location>
        <begin position="675"/>
        <end position="710"/>
    </location>
</feature>
<evidence type="ECO:0000313" key="8">
    <source>
        <dbReference type="Proteomes" id="UP000192927"/>
    </source>
</evidence>
<feature type="compositionally biased region" description="Basic and acidic residues" evidence="5">
    <location>
        <begin position="535"/>
        <end position="548"/>
    </location>
</feature>
<dbReference type="FunFam" id="1.25.10.10:FF:000237">
    <property type="entry name" value="Pumilio homolog 9"/>
    <property type="match status" value="1"/>
</dbReference>
<dbReference type="InterPro" id="IPR033133">
    <property type="entry name" value="PUM-HD"/>
</dbReference>
<dbReference type="InterPro" id="IPR016024">
    <property type="entry name" value="ARM-type_fold"/>
</dbReference>
<feature type="compositionally biased region" description="Polar residues" evidence="5">
    <location>
        <begin position="67"/>
        <end position="91"/>
    </location>
</feature>
<dbReference type="PANTHER" id="PTHR12537:SF13">
    <property type="entry name" value="PUMILIO HOMOLOGY DOMAIN FAMILY MEMBER 4"/>
    <property type="match status" value="1"/>
</dbReference>
<dbReference type="Proteomes" id="UP000192927">
    <property type="component" value="Unassembled WGS sequence"/>
</dbReference>
<dbReference type="EMBL" id="FWEW01003582">
    <property type="protein sequence ID" value="SLM39888.1"/>
    <property type="molecule type" value="Genomic_DNA"/>
</dbReference>
<feature type="compositionally biased region" description="Polar residues" evidence="5">
    <location>
        <begin position="228"/>
        <end position="240"/>
    </location>
</feature>
<evidence type="ECO:0000259" key="6">
    <source>
        <dbReference type="PROSITE" id="PS50303"/>
    </source>
</evidence>
<keyword evidence="1" id="KW-0677">Repeat</keyword>
<dbReference type="SMART" id="SM00025">
    <property type="entry name" value="Pumilio"/>
    <property type="match status" value="8"/>
</dbReference>
<feature type="repeat" description="Pumilio" evidence="3">
    <location>
        <begin position="820"/>
        <end position="855"/>
    </location>
</feature>
<dbReference type="PROSITE" id="PS50303">
    <property type="entry name" value="PUM_HD"/>
    <property type="match status" value="1"/>
</dbReference>
<dbReference type="CDD" id="cd07920">
    <property type="entry name" value="Pumilio"/>
    <property type="match status" value="1"/>
</dbReference>
<dbReference type="InterPro" id="IPR033712">
    <property type="entry name" value="Pumilio_RNA-bd"/>
</dbReference>
<evidence type="ECO:0000256" key="3">
    <source>
        <dbReference type="PROSITE-ProRule" id="PRU00317"/>
    </source>
</evidence>
<dbReference type="Gene3D" id="1.25.10.10">
    <property type="entry name" value="Leucine-rich Repeat Variant"/>
    <property type="match status" value="1"/>
</dbReference>
<feature type="domain" description="PUM-HD" evidence="6">
    <location>
        <begin position="649"/>
        <end position="991"/>
    </location>
</feature>
<feature type="region of interest" description="Disordered" evidence="5">
    <location>
        <begin position="52"/>
        <end position="91"/>
    </location>
</feature>
<dbReference type="AlphaFoldDB" id="A0A1W5D9P8"/>
<dbReference type="InterPro" id="IPR011989">
    <property type="entry name" value="ARM-like"/>
</dbReference>
<protein>
    <submittedName>
        <fullName evidence="7">Pumilio RNA-binding repeat</fullName>
    </submittedName>
</protein>
<feature type="region of interest" description="Disordered" evidence="5">
    <location>
        <begin position="215"/>
        <end position="287"/>
    </location>
</feature>
<accession>A0A1W5D9P8</accession>
<dbReference type="PANTHER" id="PTHR12537">
    <property type="entry name" value="RNA BINDING PROTEIN PUMILIO-RELATED"/>
    <property type="match status" value="1"/>
</dbReference>
<dbReference type="PROSITE" id="PS50302">
    <property type="entry name" value="PUM"/>
    <property type="match status" value="7"/>
</dbReference>
<dbReference type="InterPro" id="IPR001313">
    <property type="entry name" value="Pumilio_RNA-bd_rpt"/>
</dbReference>
<feature type="compositionally biased region" description="Polar residues" evidence="5">
    <location>
        <begin position="386"/>
        <end position="395"/>
    </location>
</feature>
<sequence>MKELHIGSSRCKLGQGLEAIVGRQGSFEGTSLPSSLITMASTNSLSSRLEELRSRNPQSPPKEHTYSGYNTPSRYSGSFMPSHSQPSNETRASLQRRFTTDLSSLNMPMLAPIGQQPQPAPTIDSIDMSSTTFHKVQLLEKKRLEYELLREQRKRFEAELEKFNLQQAREKQELDKMAQDLRGINLVAGYQSEPTTPPEYRDHVFSSGFPRPNRFSSSSLVSPPGLINRSSRSGSQLTSPPSEPILVSQNHGKTDKLPSKSVPGSRRGSNDKIIVYMPDNTTAEQRSTIGSNRYSMPVTGLKARDRDNGAEYSSALGLGHINTTGFLFGDDDETAKKESATSPDVSSYLQMNATDDKFPILVRRDDYPGLLSASSAALDLALSQSPGPDSQTNGWTPFARHRPSQQSLPQNVFQSPQNNPHSDGPSNNGFQHTRDIVDETPITARQLQRRSMEATLASLAQNIVPGHAIQTAIAPTRPTLANMQSSYSTNDIPTTKTNYGHGPTITPPKTHAQQHFHNHNASLGRIPPNAMNNRHSRELPGGDARREEQTNGYQAFQSGLQASAAPFGPSPTMPASVETIPTAVSPSTMSPYGNPSYYGGYGVQLMNMGMNPMNMANPMAFNSHMQAYQQQGHFAAYQQYGNPGRFHDSQARIMQQRRAQNGEENARFTNVKLEHLQGEIYALCKDQHGCRYLQKKLEERNPEHIHLIFTETNQHVVELMTDPFGNYLCQKLLEYSSEQQRTVLINNASPQMVKIALNQHGTRALQKMIEFITTPEQTQIIIYALQDRVVELIQDLNGNHVIQKCLNRLTPKDAQFIFDAVGNNCVVVGTHRHGCCVLQRCIDHASGHQKAQLISQITADAFALVQDPFGNYVLQYIVDLAEPAFTDPLCYIFQGSISSLSKQKFSSNVIEKCLRGADTNVTRVMIEEMLNANELEKMLRDSFANYVVQTALDYADPETKTRLTDAIRPILPAIRQTPYGRRIQSKIMGADGQGRLSGMSTPNDTSSPGQIALGRHNSVTSSTNPHPAATTNGLSTIIGSYANTHPVNYQVNGVMTTTPFMPSTMAPTSAHPQNLSNGSSNFSQFSGGNSQNSVHHNVQNYGRVPQAEGFNYF</sequence>
<reference evidence="8" key="1">
    <citation type="submission" date="2017-03" db="EMBL/GenBank/DDBJ databases">
        <authorList>
            <person name="Sharma R."/>
            <person name="Thines M."/>
        </authorList>
    </citation>
    <scope>NUCLEOTIDE SEQUENCE [LARGE SCALE GENOMIC DNA]</scope>
</reference>